<keyword evidence="3" id="KW-1185">Reference proteome</keyword>
<dbReference type="RefSeq" id="WP_058935476.1">
    <property type="nucleotide sequence ID" value="NZ_CP013729.1"/>
</dbReference>
<organism evidence="2 3">
    <name type="scientific">Roseateles depolymerans</name>
    <dbReference type="NCBI Taxonomy" id="76731"/>
    <lineage>
        <taxon>Bacteria</taxon>
        <taxon>Pseudomonadati</taxon>
        <taxon>Pseudomonadota</taxon>
        <taxon>Betaproteobacteria</taxon>
        <taxon>Burkholderiales</taxon>
        <taxon>Sphaerotilaceae</taxon>
        <taxon>Roseateles</taxon>
    </lineage>
</organism>
<dbReference type="EMBL" id="CP013729">
    <property type="protein sequence ID" value="ALV07351.1"/>
    <property type="molecule type" value="Genomic_DNA"/>
</dbReference>
<dbReference type="OrthoDB" id="9155008at2"/>
<protein>
    <recommendedName>
        <fullName evidence="1">DUF7079 domain-containing protein</fullName>
    </recommendedName>
</protein>
<proteinExistence type="predicted"/>
<dbReference type="AlphaFoldDB" id="A0A0U3LQT9"/>
<name>A0A0U3LQT9_9BURK</name>
<dbReference type="Pfam" id="PF23296">
    <property type="entry name" value="DUF7079"/>
    <property type="match status" value="1"/>
</dbReference>
<dbReference type="Proteomes" id="UP000060699">
    <property type="component" value="Chromosome"/>
</dbReference>
<dbReference type="KEGG" id="rdp:RD2015_2887"/>
<gene>
    <name evidence="2" type="ORF">RD2015_2887</name>
</gene>
<sequence>MTLTEAGSRADAIREAQVAIACLFLDTELDKADLSALARVLKGTGLPPSELQRIYETQVAPACWRNLWRLPGGVWGGFDDAWLMDAIQRHGLPAGARKSLFQRLRIRLWTAGTRQEWARVLQLCSAA</sequence>
<feature type="domain" description="DUF7079" evidence="1">
    <location>
        <begin position="14"/>
        <end position="122"/>
    </location>
</feature>
<accession>A0A0U3LQT9</accession>
<evidence type="ECO:0000313" key="2">
    <source>
        <dbReference type="EMBL" id="ALV07351.1"/>
    </source>
</evidence>
<evidence type="ECO:0000313" key="3">
    <source>
        <dbReference type="Proteomes" id="UP000060699"/>
    </source>
</evidence>
<dbReference type="InterPro" id="IPR055507">
    <property type="entry name" value="DUF7079"/>
</dbReference>
<evidence type="ECO:0000259" key="1">
    <source>
        <dbReference type="Pfam" id="PF23296"/>
    </source>
</evidence>
<reference evidence="2 3" key="1">
    <citation type="submission" date="2015-12" db="EMBL/GenBank/DDBJ databases">
        <title>Complete genome of Roseateles depolymerans KCTC 42856.</title>
        <authorList>
            <person name="Kim K.M."/>
        </authorList>
    </citation>
    <scope>NUCLEOTIDE SEQUENCE [LARGE SCALE GENOMIC DNA]</scope>
    <source>
        <strain evidence="2 3">KCTC 42856</strain>
    </source>
</reference>